<dbReference type="AlphaFoldDB" id="A0AAN1XTM0"/>
<evidence type="ECO:0000259" key="8">
    <source>
        <dbReference type="SMART" id="SM00849"/>
    </source>
</evidence>
<feature type="domain" description="Metallo-beta-lactamase" evidence="8">
    <location>
        <begin position="491"/>
        <end position="705"/>
    </location>
</feature>
<reference evidence="9 10" key="1">
    <citation type="journal article" date="2022" name="ISME Commun">
        <title>Vulcanimicrobium alpinus gen. nov. sp. nov., the first cultivated representative of the candidate phylum 'Eremiobacterota', is a metabolically versatile aerobic anoxygenic phototroph.</title>
        <authorList>
            <person name="Yabe S."/>
            <person name="Muto K."/>
            <person name="Abe K."/>
            <person name="Yokota A."/>
            <person name="Staudigel H."/>
            <person name="Tebo B.M."/>
        </authorList>
    </citation>
    <scope>NUCLEOTIDE SEQUENCE [LARGE SCALE GENOMIC DNA]</scope>
    <source>
        <strain evidence="9 10">WC8-2</strain>
    </source>
</reference>
<evidence type="ECO:0000256" key="4">
    <source>
        <dbReference type="ARBA" id="ARBA00022989"/>
    </source>
</evidence>
<feature type="transmembrane region" description="Helical" evidence="6">
    <location>
        <begin position="459"/>
        <end position="475"/>
    </location>
</feature>
<keyword evidence="7" id="KW-0732">Signal</keyword>
<dbReference type="GO" id="GO:0005886">
    <property type="term" value="C:plasma membrane"/>
    <property type="evidence" value="ECO:0007669"/>
    <property type="project" value="UniProtKB-SubCell"/>
</dbReference>
<dbReference type="CDD" id="cd07731">
    <property type="entry name" value="ComA-like_MBL-fold"/>
    <property type="match status" value="1"/>
</dbReference>
<feature type="transmembrane region" description="Helical" evidence="6">
    <location>
        <begin position="343"/>
        <end position="368"/>
    </location>
</feature>
<dbReference type="Pfam" id="PF03772">
    <property type="entry name" value="Competence"/>
    <property type="match status" value="1"/>
</dbReference>
<dbReference type="KEGG" id="vab:WPS_02660"/>
<feature type="transmembrane region" description="Helical" evidence="6">
    <location>
        <begin position="211"/>
        <end position="234"/>
    </location>
</feature>
<evidence type="ECO:0000313" key="9">
    <source>
        <dbReference type="EMBL" id="BDE04990.1"/>
    </source>
</evidence>
<dbReference type="Pfam" id="PF00753">
    <property type="entry name" value="Lactamase_B"/>
    <property type="match status" value="1"/>
</dbReference>
<evidence type="ECO:0000256" key="5">
    <source>
        <dbReference type="ARBA" id="ARBA00023136"/>
    </source>
</evidence>
<dbReference type="InterPro" id="IPR036866">
    <property type="entry name" value="RibonucZ/Hydroxyglut_hydro"/>
</dbReference>
<sequence length="753" mass="78017">MLLPAAAFVAAVAATSAGAAAAAFAVVVIACALALRRTRIAGAFALAALAWCALRGAPPIVDRESRTLRIACTIVGDVRRADGAARFPCTTAGGVALQVTVRGDARAGERLVVRGRLEPFDEARNPGEPSRRAIALGEGLSGTLHGMVMARDAPDPRDARTWAARLREALAAHLRAQLPEPHATFVAGALWGERGTLPPDLRAAFQATGTVHVLVTAGLHLGVVAGLVLALLRLLRASRIVASLGTIPFVVAYAWLSGAHLPSQRAAVMVSAALLARACGARLVSWNALALAALAVAALWPAAVATVSFALSFSCVGAIVLFARVIEQMLAKRGLPERLREALALTIATQIGVWPLSAAVFGTIAPYAVLANALVVPGTALAIVCGAATLAFAPIPFAGTLAASASYWDVSAMLEVVRIVALLPGSQAFVAPPPAVAIVLYDAAAVASALVARRSLHGAIGLLALASAAVMFTTLRPPDGRLTITMLDVGQGDGIVVRTPRGRTILIDSGGRLERGVAEGGTSPAEQVGERVVLAYLRRQGIAHIDLLVNTHPHGDHVGGCSPIVEAMPVRMIFDSGQPYGGHAYRDCIASAKKHDVPIVIARRGLRWTSGDGVILDVLAPAEPFLAGTGDDVNENSIVAMLQYAGFRELLMGDAGEAAEARLIGSGDDLHAEVVKVGHHGSAYASTPDFAAHVRPAIAVISVGRHNTFGHPAAATIDTWRSTGSRILRTDTCGAITIGNSQEPHTMIRCEAF</sequence>
<feature type="transmembrane region" description="Helical" evidence="6">
    <location>
        <begin position="240"/>
        <end position="259"/>
    </location>
</feature>
<keyword evidence="4 6" id="KW-1133">Transmembrane helix</keyword>
<dbReference type="EMBL" id="AP025523">
    <property type="protein sequence ID" value="BDE04990.1"/>
    <property type="molecule type" value="Genomic_DNA"/>
</dbReference>
<evidence type="ECO:0000256" key="7">
    <source>
        <dbReference type="SAM" id="SignalP"/>
    </source>
</evidence>
<accession>A0AAN1XTM0</accession>
<evidence type="ECO:0000313" key="10">
    <source>
        <dbReference type="Proteomes" id="UP001317532"/>
    </source>
</evidence>
<feature type="transmembrane region" description="Helical" evidence="6">
    <location>
        <begin position="290"/>
        <end position="323"/>
    </location>
</feature>
<proteinExistence type="predicted"/>
<dbReference type="SUPFAM" id="SSF56281">
    <property type="entry name" value="Metallo-hydrolase/oxidoreductase"/>
    <property type="match status" value="1"/>
</dbReference>
<evidence type="ECO:0000256" key="1">
    <source>
        <dbReference type="ARBA" id="ARBA00004651"/>
    </source>
</evidence>
<keyword evidence="10" id="KW-1185">Reference proteome</keyword>
<dbReference type="NCBIfam" id="TIGR00361">
    <property type="entry name" value="ComEC_Rec2"/>
    <property type="match status" value="1"/>
</dbReference>
<evidence type="ECO:0000256" key="3">
    <source>
        <dbReference type="ARBA" id="ARBA00022692"/>
    </source>
</evidence>
<dbReference type="RefSeq" id="WP_317996064.1">
    <property type="nucleotide sequence ID" value="NZ_AP025523.1"/>
</dbReference>
<dbReference type="PANTHER" id="PTHR30619:SF7">
    <property type="entry name" value="BETA-LACTAMASE DOMAIN PROTEIN"/>
    <property type="match status" value="1"/>
</dbReference>
<protein>
    <submittedName>
        <fullName evidence="9">DNA internalization-related competence protein ComEC/Rec2</fullName>
    </submittedName>
</protein>
<keyword evidence="3 6" id="KW-0812">Transmembrane</keyword>
<keyword evidence="2" id="KW-1003">Cell membrane</keyword>
<name>A0AAN1XTM0_UNVUL</name>
<dbReference type="InterPro" id="IPR052159">
    <property type="entry name" value="Competence_DNA_uptake"/>
</dbReference>
<dbReference type="InterPro" id="IPR001279">
    <property type="entry name" value="Metallo-B-lactamas"/>
</dbReference>
<organism evidence="9 10">
    <name type="scientific">Vulcanimicrobium alpinum</name>
    <dbReference type="NCBI Taxonomy" id="3016050"/>
    <lineage>
        <taxon>Bacteria</taxon>
        <taxon>Bacillati</taxon>
        <taxon>Vulcanimicrobiota</taxon>
        <taxon>Vulcanimicrobiia</taxon>
        <taxon>Vulcanimicrobiales</taxon>
        <taxon>Vulcanimicrobiaceae</taxon>
        <taxon>Vulcanimicrobium</taxon>
    </lineage>
</organism>
<feature type="chain" id="PRO_5042874787" evidence="7">
    <location>
        <begin position="22"/>
        <end position="753"/>
    </location>
</feature>
<dbReference type="PANTHER" id="PTHR30619">
    <property type="entry name" value="DNA INTERNALIZATION/COMPETENCE PROTEIN COMEC/REC2"/>
    <property type="match status" value="1"/>
</dbReference>
<dbReference type="SMART" id="SM00849">
    <property type="entry name" value="Lactamase_B"/>
    <property type="match status" value="1"/>
</dbReference>
<dbReference type="Proteomes" id="UP001317532">
    <property type="component" value="Chromosome"/>
</dbReference>
<dbReference type="Pfam" id="PF13567">
    <property type="entry name" value="DUF4131"/>
    <property type="match status" value="1"/>
</dbReference>
<dbReference type="InterPro" id="IPR035681">
    <property type="entry name" value="ComA-like_MBL"/>
</dbReference>
<dbReference type="InterPro" id="IPR004477">
    <property type="entry name" value="ComEC_N"/>
</dbReference>
<dbReference type="GO" id="GO:0030420">
    <property type="term" value="P:establishment of competence for transformation"/>
    <property type="evidence" value="ECO:0007669"/>
    <property type="project" value="InterPro"/>
</dbReference>
<dbReference type="InterPro" id="IPR025405">
    <property type="entry name" value="DUF4131"/>
</dbReference>
<feature type="signal peptide" evidence="7">
    <location>
        <begin position="1"/>
        <end position="21"/>
    </location>
</feature>
<comment type="subcellular location">
    <subcellularLocation>
        <location evidence="1">Cell membrane</location>
        <topology evidence="1">Multi-pass membrane protein</topology>
    </subcellularLocation>
</comment>
<evidence type="ECO:0000256" key="2">
    <source>
        <dbReference type="ARBA" id="ARBA00022475"/>
    </source>
</evidence>
<keyword evidence="5 6" id="KW-0472">Membrane</keyword>
<dbReference type="InterPro" id="IPR004797">
    <property type="entry name" value="Competence_ComEC/Rec2"/>
</dbReference>
<gene>
    <name evidence="9" type="ORF">WPS_02660</name>
</gene>
<dbReference type="NCBIfam" id="TIGR00360">
    <property type="entry name" value="ComEC_N-term"/>
    <property type="match status" value="1"/>
</dbReference>
<feature type="transmembrane region" description="Helical" evidence="6">
    <location>
        <begin position="374"/>
        <end position="393"/>
    </location>
</feature>
<evidence type="ECO:0000256" key="6">
    <source>
        <dbReference type="SAM" id="Phobius"/>
    </source>
</evidence>
<dbReference type="Gene3D" id="3.60.15.10">
    <property type="entry name" value="Ribonuclease Z/Hydroxyacylglutathione hydrolase-like"/>
    <property type="match status" value="1"/>
</dbReference>